<evidence type="ECO:0000313" key="1">
    <source>
        <dbReference type="Proteomes" id="UP000887576"/>
    </source>
</evidence>
<dbReference type="WBParaSite" id="JU765_v2.g17452.t1">
    <property type="protein sequence ID" value="JU765_v2.g17452.t1"/>
    <property type="gene ID" value="JU765_v2.g17452"/>
</dbReference>
<sequence>MSQLHKWTFDSFVERVQELSLAKKKFVESGFKTLLKEFDFDLIDPEAGQNLLKDVFLQPRNVYGSVFPEGFIRALFGDGELPCPEDKKRIKNEHIQSMSRRFKELCQDEPEPRPLFEEVCQAVQSVFKDVKADEAVSNLSIIRGLDVVSLEYVFRIITDLLPEKLFLAKDEIQKFFDDYAVEPKKRNTGILGFPQKPMLLVKMSTNILDYNDKIIGTCGERYLTETKFDGERIMVHKSRNIYKFYSRNGIDYSEKLGRDSSRHFAARIDSVFKDHVESCILDGELLVWDRQLGKLVGKNEKASDGKVYDVKNLLESKDDETCVVTRALCVFDVIHLNGYDLDDWTLSARLRQLHQMFKPEEMAHHTMFISNHIIADSRKVFLEYYNKAMTERLEGIVVK</sequence>
<evidence type="ECO:0000313" key="2">
    <source>
        <dbReference type="WBParaSite" id="JU765_v2.g17452.t1"/>
    </source>
</evidence>
<reference evidence="2" key="1">
    <citation type="submission" date="2022-11" db="UniProtKB">
        <authorList>
            <consortium name="WormBaseParasite"/>
        </authorList>
    </citation>
    <scope>IDENTIFICATION</scope>
</reference>
<proteinExistence type="predicted"/>
<protein>
    <submittedName>
        <fullName evidence="2">ATP-dependent DNA ligase family profile domain-containing protein</fullName>
    </submittedName>
</protein>
<name>A0AC34QLZ7_9BILA</name>
<organism evidence="1 2">
    <name type="scientific">Panagrolaimus sp. JU765</name>
    <dbReference type="NCBI Taxonomy" id="591449"/>
    <lineage>
        <taxon>Eukaryota</taxon>
        <taxon>Metazoa</taxon>
        <taxon>Ecdysozoa</taxon>
        <taxon>Nematoda</taxon>
        <taxon>Chromadorea</taxon>
        <taxon>Rhabditida</taxon>
        <taxon>Tylenchina</taxon>
        <taxon>Panagrolaimomorpha</taxon>
        <taxon>Panagrolaimoidea</taxon>
        <taxon>Panagrolaimidae</taxon>
        <taxon>Panagrolaimus</taxon>
    </lineage>
</organism>
<dbReference type="Proteomes" id="UP000887576">
    <property type="component" value="Unplaced"/>
</dbReference>
<accession>A0AC34QLZ7</accession>